<evidence type="ECO:0000313" key="12">
    <source>
        <dbReference type="Ensembl" id="ENSCPVP00000001237.2"/>
    </source>
</evidence>
<dbReference type="SUPFAM" id="SSF56399">
    <property type="entry name" value="ADP-ribosylation"/>
    <property type="match status" value="1"/>
</dbReference>
<keyword evidence="2 10" id="KW-0328">Glycosyltransferase</keyword>
<keyword evidence="13" id="KW-1185">Reference proteome</keyword>
<keyword evidence="7 10" id="KW-0520">NAD</keyword>
<evidence type="ECO:0000256" key="6">
    <source>
        <dbReference type="ARBA" id="ARBA00022857"/>
    </source>
</evidence>
<evidence type="ECO:0000256" key="4">
    <source>
        <dbReference type="ARBA" id="ARBA00022695"/>
    </source>
</evidence>
<accession>A0A8C3M5D3</accession>
<dbReference type="GO" id="GO:0106274">
    <property type="term" value="F:NAD+-protein-arginine ADP-ribosyltransferase activity"/>
    <property type="evidence" value="ECO:0007669"/>
    <property type="project" value="UniProtKB-EC"/>
</dbReference>
<dbReference type="PANTHER" id="PTHR10339">
    <property type="entry name" value="ADP-RIBOSYLTRANSFERASE"/>
    <property type="match status" value="1"/>
</dbReference>
<evidence type="ECO:0000256" key="3">
    <source>
        <dbReference type="ARBA" id="ARBA00022679"/>
    </source>
</evidence>
<evidence type="ECO:0000256" key="7">
    <source>
        <dbReference type="ARBA" id="ARBA00023027"/>
    </source>
</evidence>
<evidence type="ECO:0000256" key="10">
    <source>
        <dbReference type="RuleBase" id="RU361228"/>
    </source>
</evidence>
<dbReference type="GO" id="GO:0016779">
    <property type="term" value="F:nucleotidyltransferase activity"/>
    <property type="evidence" value="ECO:0007669"/>
    <property type="project" value="UniProtKB-KW"/>
</dbReference>
<accession>A0A8U8CEU9</accession>
<feature type="signal peptide" evidence="10">
    <location>
        <begin position="1"/>
        <end position="20"/>
    </location>
</feature>
<comment type="similarity">
    <text evidence="1 10">Belongs to the Arg-specific ADP-ribosyltransferase family.</text>
</comment>
<dbReference type="Gene3D" id="3.90.176.10">
    <property type="entry name" value="Toxin ADP-ribosyltransferase, Chain A, domain 1"/>
    <property type="match status" value="1"/>
</dbReference>
<dbReference type="Pfam" id="PF01129">
    <property type="entry name" value="ART"/>
    <property type="match status" value="1"/>
</dbReference>
<evidence type="ECO:0000256" key="9">
    <source>
        <dbReference type="ARBA" id="ARBA00047597"/>
    </source>
</evidence>
<dbReference type="GO" id="GO:0044194">
    <property type="term" value="C:cytolytic granule"/>
    <property type="evidence" value="ECO:0007669"/>
    <property type="project" value="UniProtKB-ARBA"/>
</dbReference>
<dbReference type="Proteomes" id="UP000694382">
    <property type="component" value="Chromosome 2"/>
</dbReference>
<evidence type="ECO:0000313" key="13">
    <source>
        <dbReference type="Proteomes" id="UP000694382"/>
    </source>
</evidence>
<evidence type="ECO:0000256" key="1">
    <source>
        <dbReference type="ARBA" id="ARBA00009558"/>
    </source>
</evidence>
<keyword evidence="5 10" id="KW-0732">Signal</keyword>
<dbReference type="PROSITE" id="PS01291">
    <property type="entry name" value="ART"/>
    <property type="match status" value="1"/>
</dbReference>
<evidence type="ECO:0000256" key="11">
    <source>
        <dbReference type="SAM" id="MobiDB-lite"/>
    </source>
</evidence>
<dbReference type="FunFam" id="3.90.176.10:FF:000001">
    <property type="entry name" value="NAD(P)(+)--arginine ADP-ribosyltransferase"/>
    <property type="match status" value="1"/>
</dbReference>
<keyword evidence="4" id="KW-0548">Nucleotidyltransferase</keyword>
<keyword evidence="6 10" id="KW-0521">NADP</keyword>
<dbReference type="PANTHER" id="PTHR10339:SF19">
    <property type="entry name" value="GPI-LINKED NAD(P)(+)--ARGININE ADP-RIBOSYLTRANSFERASE 1"/>
    <property type="match status" value="1"/>
</dbReference>
<dbReference type="InterPro" id="IPR050999">
    <property type="entry name" value="ADP-ribosyltransferase_ARG"/>
</dbReference>
<dbReference type="Ensembl" id="ENSCPVT00000001291.2">
    <property type="protein sequence ID" value="ENSCPVP00000001237.2"/>
    <property type="gene ID" value="ENSCPVG00000000937.2"/>
</dbReference>
<reference evidence="12" key="3">
    <citation type="submission" date="2025-09" db="UniProtKB">
        <authorList>
            <consortium name="Ensembl"/>
        </authorList>
    </citation>
    <scope>IDENTIFICATION</scope>
</reference>
<keyword evidence="8" id="KW-1015">Disulfide bond</keyword>
<reference evidence="12" key="1">
    <citation type="submission" date="2020-02" db="EMBL/GenBank/DDBJ databases">
        <authorList>
            <person name="Enbody D E."/>
            <person name="Pettersson E M."/>
        </authorList>
    </citation>
    <scope>NUCLEOTIDE SEQUENCE [LARGE SCALE GENOMIC DNA]</scope>
</reference>
<dbReference type="PROSITE" id="PS51996">
    <property type="entry name" value="TR_MART"/>
    <property type="match status" value="1"/>
</dbReference>
<name>A0A8C3M5D3_GEOPR</name>
<organism evidence="12 13">
    <name type="scientific">Geospiza parvula</name>
    <name type="common">Small tree-finch</name>
    <name type="synonym">Camarhynchus parvulus</name>
    <dbReference type="NCBI Taxonomy" id="87175"/>
    <lineage>
        <taxon>Eukaryota</taxon>
        <taxon>Metazoa</taxon>
        <taxon>Chordata</taxon>
        <taxon>Craniata</taxon>
        <taxon>Vertebrata</taxon>
        <taxon>Euteleostomi</taxon>
        <taxon>Archelosauria</taxon>
        <taxon>Archosauria</taxon>
        <taxon>Dinosauria</taxon>
        <taxon>Saurischia</taxon>
        <taxon>Theropoda</taxon>
        <taxon>Coelurosauria</taxon>
        <taxon>Aves</taxon>
        <taxon>Neognathae</taxon>
        <taxon>Neoaves</taxon>
        <taxon>Telluraves</taxon>
        <taxon>Australaves</taxon>
        <taxon>Passeriformes</taxon>
        <taxon>Thraupidae</taxon>
        <taxon>Camarhynchus</taxon>
    </lineage>
</organism>
<dbReference type="AlphaFoldDB" id="A0A8C3M5D3"/>
<dbReference type="PRINTS" id="PR00970">
    <property type="entry name" value="RIBTRNSFRASE"/>
</dbReference>
<evidence type="ECO:0000256" key="5">
    <source>
        <dbReference type="ARBA" id="ARBA00022729"/>
    </source>
</evidence>
<dbReference type="GO" id="GO:0003950">
    <property type="term" value="F:NAD+ poly-ADP-ribosyltransferase activity"/>
    <property type="evidence" value="ECO:0007669"/>
    <property type="project" value="TreeGrafter"/>
</dbReference>
<protein>
    <recommendedName>
        <fullName evidence="10">NAD(P)(+)--arginine ADP-ribosyltransferase</fullName>
        <ecNumber evidence="10">2.4.2.31</ecNumber>
    </recommendedName>
    <alternativeName>
        <fullName evidence="10">Mono(ADP-ribosyl)transferase</fullName>
    </alternativeName>
</protein>
<evidence type="ECO:0000256" key="2">
    <source>
        <dbReference type="ARBA" id="ARBA00022676"/>
    </source>
</evidence>
<proteinExistence type="inferred from homology"/>
<comment type="catalytic activity">
    <reaction evidence="9 10">
        <text>L-arginyl-[protein] + NAD(+) = N(omega)-(ADP-D-ribosyl)-L-arginyl-[protein] + nicotinamide + H(+)</text>
        <dbReference type="Rhea" id="RHEA:19149"/>
        <dbReference type="Rhea" id="RHEA-COMP:10532"/>
        <dbReference type="Rhea" id="RHEA-COMP:15087"/>
        <dbReference type="ChEBI" id="CHEBI:15378"/>
        <dbReference type="ChEBI" id="CHEBI:17154"/>
        <dbReference type="ChEBI" id="CHEBI:29965"/>
        <dbReference type="ChEBI" id="CHEBI:57540"/>
        <dbReference type="ChEBI" id="CHEBI:142554"/>
        <dbReference type="EC" id="2.4.2.31"/>
    </reaction>
</comment>
<sequence>MDPLTLTLLAMTAMTAATVATSVPSSATTAPPLLAVTLDMAPGSFDDQYRGCGRAMAAELPGLNRSELQRGGHFAEGWALAAAQWRVRPSPGSPGSPLSPAQAIALMAYTAPVPLHREFNEAVRAAGHSRQEYRDNFHFKTLHFLLTQALAALRDAGGPRCHRVFRGGGRWCAVRRGDSAARRHFGGRPAGNESSWGFGTDAAFQVLTCHGAPIREFSFFPHEEEVLIPPFETFEVTDVSKVTKGGDKARIQLRSTGTFSNYNCEWLRVLGTFTAGTGTRPPWAWGQGHLGEGDRDTPGAGRAGDIHRGDRDIW</sequence>
<reference evidence="12" key="2">
    <citation type="submission" date="2025-08" db="UniProtKB">
        <authorList>
            <consortium name="Ensembl"/>
        </authorList>
    </citation>
    <scope>IDENTIFICATION</scope>
</reference>
<feature type="compositionally biased region" description="Basic and acidic residues" evidence="11">
    <location>
        <begin position="304"/>
        <end position="314"/>
    </location>
</feature>
<dbReference type="GO" id="GO:0005615">
    <property type="term" value="C:extracellular space"/>
    <property type="evidence" value="ECO:0007669"/>
    <property type="project" value="UniProtKB-ARBA"/>
</dbReference>
<feature type="chain" id="PRO_5039968045" description="NAD(P)(+)--arginine ADP-ribosyltransferase" evidence="10">
    <location>
        <begin position="21"/>
        <end position="314"/>
    </location>
</feature>
<evidence type="ECO:0000256" key="8">
    <source>
        <dbReference type="ARBA" id="ARBA00023157"/>
    </source>
</evidence>
<dbReference type="EC" id="2.4.2.31" evidence="10"/>
<feature type="region of interest" description="Disordered" evidence="11">
    <location>
        <begin position="284"/>
        <end position="314"/>
    </location>
</feature>
<dbReference type="GO" id="GO:0046677">
    <property type="term" value="P:response to antibiotic"/>
    <property type="evidence" value="ECO:0007669"/>
    <property type="project" value="UniProtKB-ARBA"/>
</dbReference>
<keyword evidence="3 10" id="KW-0808">Transferase</keyword>
<dbReference type="InterPro" id="IPR000768">
    <property type="entry name" value="ART"/>
</dbReference>